<reference evidence="6" key="1">
    <citation type="journal article" date="2023" name="Plant J.">
        <title>The genome of the king protea, Protea cynaroides.</title>
        <authorList>
            <person name="Chang J."/>
            <person name="Duong T.A."/>
            <person name="Schoeman C."/>
            <person name="Ma X."/>
            <person name="Roodt D."/>
            <person name="Barker N."/>
            <person name="Li Z."/>
            <person name="Van de Peer Y."/>
            <person name="Mizrachi E."/>
        </authorList>
    </citation>
    <scope>NUCLEOTIDE SEQUENCE</scope>
    <source>
        <tissue evidence="6">Young leaves</tissue>
    </source>
</reference>
<dbReference type="InterPro" id="IPR016455">
    <property type="entry name" value="XTH"/>
</dbReference>
<comment type="caution">
    <text evidence="6">The sequence shown here is derived from an EMBL/GenBank/DDBJ whole genome shotgun (WGS) entry which is preliminary data.</text>
</comment>
<keyword evidence="4" id="KW-0732">Signal</keyword>
<keyword evidence="2" id="KW-0326">Glycosidase</keyword>
<evidence type="ECO:0000256" key="2">
    <source>
        <dbReference type="ARBA" id="ARBA00023295"/>
    </source>
</evidence>
<feature type="signal peptide" evidence="4">
    <location>
        <begin position="1"/>
        <end position="28"/>
    </location>
</feature>
<dbReference type="GO" id="GO:0016762">
    <property type="term" value="F:xyloglucan:xyloglucosyl transferase activity"/>
    <property type="evidence" value="ECO:0007669"/>
    <property type="project" value="InterPro"/>
</dbReference>
<evidence type="ECO:0000256" key="4">
    <source>
        <dbReference type="SAM" id="SignalP"/>
    </source>
</evidence>
<feature type="active site" description="Nucleophile" evidence="3">
    <location>
        <position position="105"/>
    </location>
</feature>
<proteinExistence type="predicted"/>
<dbReference type="GO" id="GO:0004553">
    <property type="term" value="F:hydrolase activity, hydrolyzing O-glycosyl compounds"/>
    <property type="evidence" value="ECO:0007669"/>
    <property type="project" value="InterPro"/>
</dbReference>
<dbReference type="PANTHER" id="PTHR31062">
    <property type="entry name" value="XYLOGLUCAN ENDOTRANSGLUCOSYLASE/HYDROLASE PROTEIN 8-RELATED"/>
    <property type="match status" value="1"/>
</dbReference>
<evidence type="ECO:0000259" key="5">
    <source>
        <dbReference type="PROSITE" id="PS51762"/>
    </source>
</evidence>
<feature type="chain" id="PRO_5040246466" description="GH16 domain-containing protein" evidence="4">
    <location>
        <begin position="29"/>
        <end position="288"/>
    </location>
</feature>
<dbReference type="GO" id="GO:0042546">
    <property type="term" value="P:cell wall biogenesis"/>
    <property type="evidence" value="ECO:0007669"/>
    <property type="project" value="InterPro"/>
</dbReference>
<dbReference type="EMBL" id="JAMYWD010000002">
    <property type="protein sequence ID" value="KAJ4978118.1"/>
    <property type="molecule type" value="Genomic_DNA"/>
</dbReference>
<dbReference type="PRINTS" id="PR00737">
    <property type="entry name" value="GLHYDRLASE16"/>
</dbReference>
<dbReference type="Gene3D" id="2.60.120.200">
    <property type="match status" value="1"/>
</dbReference>
<evidence type="ECO:0000313" key="7">
    <source>
        <dbReference type="Proteomes" id="UP001141806"/>
    </source>
</evidence>
<gene>
    <name evidence="6" type="ORF">NE237_008898</name>
</gene>
<keyword evidence="1" id="KW-0378">Hydrolase</keyword>
<dbReference type="PROSITE" id="PS51762">
    <property type="entry name" value="GH16_2"/>
    <property type="match status" value="1"/>
</dbReference>
<evidence type="ECO:0000313" key="6">
    <source>
        <dbReference type="EMBL" id="KAJ4978118.1"/>
    </source>
</evidence>
<sequence length="288" mass="33012">MKQLSSNMVPRLVLLLPLLFLLFSVSSADFGSDVEYLFGEHRMKLSKDGQQVDLTLDQYSGSGFQSKESVLFGKFDIRIKLVPGNSAGTVATFYLNSTGGEWHDELDFEFLGHVNGSQYIIQTNVFTKGVGNREQRIRLWFDPTADFHKYSILWNPYQIIFYVDDIPIDYFKARRDGIPYPNQQAMTLYGTIWDGSSWATEYGNIKLNMSHAPFIVSYRDYDVDACAWTGYDSITYCSNPNAAWKTHKITILEKEMLAHIHRNYIFYDYCTSDTSKYNPAECASGLIQ</sequence>
<dbReference type="SUPFAM" id="SSF49899">
    <property type="entry name" value="Concanavalin A-like lectins/glucanases"/>
    <property type="match status" value="1"/>
</dbReference>
<keyword evidence="7" id="KW-1185">Reference proteome</keyword>
<dbReference type="AlphaFoldDB" id="A0A9Q0QZS8"/>
<dbReference type="OrthoDB" id="4781at2759"/>
<dbReference type="InterPro" id="IPR008264">
    <property type="entry name" value="Beta_glucanase"/>
</dbReference>
<accession>A0A9Q0QZS8</accession>
<dbReference type="Pfam" id="PF00722">
    <property type="entry name" value="Glyco_hydro_16"/>
    <property type="match status" value="1"/>
</dbReference>
<organism evidence="6 7">
    <name type="scientific">Protea cynaroides</name>
    <dbReference type="NCBI Taxonomy" id="273540"/>
    <lineage>
        <taxon>Eukaryota</taxon>
        <taxon>Viridiplantae</taxon>
        <taxon>Streptophyta</taxon>
        <taxon>Embryophyta</taxon>
        <taxon>Tracheophyta</taxon>
        <taxon>Spermatophyta</taxon>
        <taxon>Magnoliopsida</taxon>
        <taxon>Proteales</taxon>
        <taxon>Proteaceae</taxon>
        <taxon>Protea</taxon>
    </lineage>
</organism>
<dbReference type="CDD" id="cd02176">
    <property type="entry name" value="GH16_XET"/>
    <property type="match status" value="1"/>
</dbReference>
<dbReference type="InterPro" id="IPR044791">
    <property type="entry name" value="Beta-glucanase/XTH"/>
</dbReference>
<protein>
    <recommendedName>
        <fullName evidence="5">GH16 domain-containing protein</fullName>
    </recommendedName>
</protein>
<dbReference type="InterPro" id="IPR000757">
    <property type="entry name" value="Beta-glucanase-like"/>
</dbReference>
<evidence type="ECO:0000256" key="1">
    <source>
        <dbReference type="ARBA" id="ARBA00022801"/>
    </source>
</evidence>
<feature type="active site" description="Proton donor" evidence="3">
    <location>
        <position position="109"/>
    </location>
</feature>
<dbReference type="InterPro" id="IPR013320">
    <property type="entry name" value="ConA-like_dom_sf"/>
</dbReference>
<feature type="domain" description="GH16" evidence="5">
    <location>
        <begin position="2"/>
        <end position="218"/>
    </location>
</feature>
<name>A0A9Q0QZS8_9MAGN</name>
<dbReference type="PIRSF" id="PIRSF005604">
    <property type="entry name" value="XET"/>
    <property type="match status" value="1"/>
</dbReference>
<dbReference type="Proteomes" id="UP001141806">
    <property type="component" value="Unassembled WGS sequence"/>
</dbReference>
<dbReference type="GO" id="GO:0010411">
    <property type="term" value="P:xyloglucan metabolic process"/>
    <property type="evidence" value="ECO:0007669"/>
    <property type="project" value="InterPro"/>
</dbReference>
<evidence type="ECO:0000256" key="3">
    <source>
        <dbReference type="PIRSR" id="PIRSR005604-1"/>
    </source>
</evidence>